<comment type="function">
    <text evidence="3">Catalyzes the interconversion of methylthioribose-1-phosphate (MTR-1-P) into methylthioribulose-1-phosphate (MTRu-1-P).</text>
</comment>
<dbReference type="InterPro" id="IPR000649">
    <property type="entry name" value="IF-2B-related"/>
</dbReference>
<dbReference type="RefSeq" id="WP_185905452.1">
    <property type="nucleotide sequence ID" value="NZ_JACMSE010000006.1"/>
</dbReference>
<dbReference type="FunFam" id="3.40.50.10470:FF:000006">
    <property type="entry name" value="Methylthioribose-1-phosphate isomerase"/>
    <property type="match status" value="1"/>
</dbReference>
<dbReference type="InterPro" id="IPR011559">
    <property type="entry name" value="Initiation_fac_2B_a/b/d"/>
</dbReference>
<evidence type="ECO:0000313" key="5">
    <source>
        <dbReference type="Proteomes" id="UP000587396"/>
    </source>
</evidence>
<dbReference type="UniPathway" id="UPA00904">
    <property type="reaction ID" value="UER00874"/>
</dbReference>
<dbReference type="HAMAP" id="MF_01678">
    <property type="entry name" value="Salvage_MtnA"/>
    <property type="match status" value="1"/>
</dbReference>
<dbReference type="SUPFAM" id="SSF100950">
    <property type="entry name" value="NagB/RpiA/CoA transferase-like"/>
    <property type="match status" value="1"/>
</dbReference>
<evidence type="ECO:0000313" key="4">
    <source>
        <dbReference type="EMBL" id="MBC2889662.1"/>
    </source>
</evidence>
<evidence type="ECO:0000256" key="1">
    <source>
        <dbReference type="ARBA" id="ARBA00023235"/>
    </source>
</evidence>
<dbReference type="PANTHER" id="PTHR43475">
    <property type="entry name" value="METHYLTHIORIBOSE-1-PHOSPHATE ISOMERASE"/>
    <property type="match status" value="1"/>
</dbReference>
<name>A0A842JBT9_9ACTN</name>
<feature type="active site" description="Proton donor" evidence="3">
    <location>
        <position position="261"/>
    </location>
</feature>
<accession>A0A842JBT9</accession>
<dbReference type="EC" id="5.3.1.23" evidence="3"/>
<dbReference type="NCBIfam" id="TIGR00512">
    <property type="entry name" value="salvage_mtnA"/>
    <property type="match status" value="1"/>
</dbReference>
<dbReference type="InterPro" id="IPR042529">
    <property type="entry name" value="IF_2B-like_C"/>
</dbReference>
<feature type="binding site" evidence="3">
    <location>
        <begin position="271"/>
        <end position="272"/>
    </location>
    <ligand>
        <name>substrate</name>
    </ligand>
</feature>
<evidence type="ECO:0000256" key="2">
    <source>
        <dbReference type="ARBA" id="ARBA00052401"/>
    </source>
</evidence>
<keyword evidence="1 3" id="KW-0413">Isomerase</keyword>
<protein>
    <recommendedName>
        <fullName evidence="3">Methylthioribose-1-phosphate isomerase</fullName>
        <shortName evidence="3">M1Pi</shortName>
        <shortName evidence="3">MTR-1-P isomerase</shortName>
        <ecNumber evidence="3">5.3.1.23</ecNumber>
    </recommendedName>
    <alternativeName>
        <fullName evidence="3">S-methyl-5-thioribose-1-phosphate isomerase</fullName>
    </alternativeName>
</protein>
<sequence length="365" mass="38134">MERTLHLENLPRTIELERDGDGRARLAYIDQRRLPDELVFERTGDWRAVVDAVKALAVRGAPALGIAGAAAVALWAGNAGTARAVARGCAGAGEFFLEELEPVAAETADARPTAVNLAWGVRRAVALARDLVASGAAPGEAADALYDEVKRMETEDEAVNRAIGDRGAELIAPGSRILTHCNAGSLGTAFFGTALGIVYAAAAQGKVERVFADETRPVGQGARLTAWELSRAGVPCTLICDDMAASLMAAGGVDAVLVGADRIAANGDVANKIGTYGVAVLARHHGIPFYVAAPTSTIDLSLTCGEQIPIEERDPREVLPRPIAGVDVWNPAFDVTPAALVDRIVTEKGTFAPGELEQALSSVRA</sequence>
<dbReference type="InterPro" id="IPR037171">
    <property type="entry name" value="NagB/RpiA_transferase-like"/>
</dbReference>
<keyword evidence="5" id="KW-1185">Reference proteome</keyword>
<reference evidence="4 5" key="1">
    <citation type="submission" date="2020-08" db="EMBL/GenBank/DDBJ databases">
        <authorList>
            <person name="Liu C."/>
            <person name="Sun Q."/>
        </authorList>
    </citation>
    <scope>NUCLEOTIDE SEQUENCE [LARGE SCALE GENOMIC DNA]</scope>
    <source>
        <strain evidence="4 5">N22</strain>
    </source>
</reference>
<dbReference type="PANTHER" id="PTHR43475:SF1">
    <property type="entry name" value="METHYLTHIORIBOSE-1-PHOSPHATE ISOMERASE"/>
    <property type="match status" value="1"/>
</dbReference>
<proteinExistence type="inferred from homology"/>
<comment type="catalytic activity">
    <reaction evidence="2 3">
        <text>5-(methylsulfanyl)-alpha-D-ribose 1-phosphate = 5-(methylsulfanyl)-D-ribulose 1-phosphate</text>
        <dbReference type="Rhea" id="RHEA:19989"/>
        <dbReference type="ChEBI" id="CHEBI:58533"/>
        <dbReference type="ChEBI" id="CHEBI:58548"/>
        <dbReference type="EC" id="5.3.1.23"/>
    </reaction>
</comment>
<dbReference type="NCBIfam" id="NF004326">
    <property type="entry name" value="PRK05720.1"/>
    <property type="match status" value="1"/>
</dbReference>
<feature type="binding site" evidence="3">
    <location>
        <position position="111"/>
    </location>
    <ligand>
        <name>substrate</name>
    </ligand>
</feature>
<dbReference type="InterPro" id="IPR027363">
    <property type="entry name" value="M1Pi_N"/>
</dbReference>
<feature type="binding site" evidence="3">
    <location>
        <begin position="59"/>
        <end position="61"/>
    </location>
    <ligand>
        <name>substrate</name>
    </ligand>
</feature>
<dbReference type="AlphaFoldDB" id="A0A842JBT9"/>
<dbReference type="Proteomes" id="UP000587396">
    <property type="component" value="Unassembled WGS sequence"/>
</dbReference>
<dbReference type="NCBIfam" id="TIGR00524">
    <property type="entry name" value="eIF-2B_rel"/>
    <property type="match status" value="1"/>
</dbReference>
<keyword evidence="3" id="KW-0486">Methionine biosynthesis</keyword>
<keyword evidence="3" id="KW-0028">Amino-acid biosynthesis</keyword>
<dbReference type="GO" id="GO:0046523">
    <property type="term" value="F:S-methyl-5-thioribose-1-phosphate isomerase activity"/>
    <property type="evidence" value="ECO:0007669"/>
    <property type="project" value="UniProtKB-UniRule"/>
</dbReference>
<feature type="site" description="Transition state stabilizer" evidence="3">
    <location>
        <position position="181"/>
    </location>
</feature>
<dbReference type="EMBL" id="JACMSE010000006">
    <property type="protein sequence ID" value="MBC2889662.1"/>
    <property type="molecule type" value="Genomic_DNA"/>
</dbReference>
<dbReference type="Pfam" id="PF01008">
    <property type="entry name" value="IF-2B"/>
    <property type="match status" value="1"/>
</dbReference>
<evidence type="ECO:0000256" key="3">
    <source>
        <dbReference type="HAMAP-Rule" id="MF_01678"/>
    </source>
</evidence>
<gene>
    <name evidence="3 4" type="primary">mtnA</name>
    <name evidence="4" type="ORF">H7313_09955</name>
</gene>
<dbReference type="InterPro" id="IPR005251">
    <property type="entry name" value="IF-M1Pi"/>
</dbReference>
<comment type="similarity">
    <text evidence="3">Belongs to the EIF-2B alpha/beta/delta subunits family. MtnA subfamily.</text>
</comment>
<dbReference type="GO" id="GO:0019509">
    <property type="term" value="P:L-methionine salvage from methylthioadenosine"/>
    <property type="evidence" value="ECO:0007669"/>
    <property type="project" value="UniProtKB-UniRule"/>
</dbReference>
<organism evidence="4 5">
    <name type="scientific">Gordonibacter massiliensis</name>
    <name type="common">ex Traore et al. 2017</name>
    <dbReference type="NCBI Taxonomy" id="1841863"/>
    <lineage>
        <taxon>Bacteria</taxon>
        <taxon>Bacillati</taxon>
        <taxon>Actinomycetota</taxon>
        <taxon>Coriobacteriia</taxon>
        <taxon>Eggerthellales</taxon>
        <taxon>Eggerthellaceae</taxon>
        <taxon>Gordonibacter</taxon>
    </lineage>
</organism>
<dbReference type="Gene3D" id="3.40.50.10470">
    <property type="entry name" value="Translation initiation factor eif-2b, domain 2"/>
    <property type="match status" value="1"/>
</dbReference>
<comment type="caution">
    <text evidence="4">The sequence shown here is derived from an EMBL/GenBank/DDBJ whole genome shotgun (WGS) entry which is preliminary data.</text>
</comment>
<comment type="pathway">
    <text evidence="3">Amino-acid biosynthesis; L-methionine biosynthesis via salvage pathway; L-methionine from S-methyl-5-thio-alpha-D-ribose 1-phosphate: step 1/6.</text>
</comment>
<feature type="binding site" evidence="3">
    <location>
        <position position="220"/>
    </location>
    <ligand>
        <name>substrate</name>
    </ligand>
</feature>
<dbReference type="Gene3D" id="1.20.120.420">
    <property type="entry name" value="translation initiation factor eif-2b, domain 1"/>
    <property type="match status" value="1"/>
</dbReference>